<accession>A0ABW4YXX8</accession>
<evidence type="ECO:0000256" key="1">
    <source>
        <dbReference type="SAM" id="MobiDB-lite"/>
    </source>
</evidence>
<comment type="caution">
    <text evidence="2">The sequence shown here is derived from an EMBL/GenBank/DDBJ whole genome shotgun (WGS) entry which is preliminary data.</text>
</comment>
<organism evidence="2 3">
    <name type="scientific">Ancylobacter oerskovii</name>
    <dbReference type="NCBI Taxonomy" id="459519"/>
    <lineage>
        <taxon>Bacteria</taxon>
        <taxon>Pseudomonadati</taxon>
        <taxon>Pseudomonadota</taxon>
        <taxon>Alphaproteobacteria</taxon>
        <taxon>Hyphomicrobiales</taxon>
        <taxon>Xanthobacteraceae</taxon>
        <taxon>Ancylobacter</taxon>
    </lineage>
</organism>
<feature type="compositionally biased region" description="Low complexity" evidence="1">
    <location>
        <begin position="93"/>
        <end position="105"/>
    </location>
</feature>
<dbReference type="EMBL" id="JBHUHD010000001">
    <property type="protein sequence ID" value="MFD2140982.1"/>
    <property type="molecule type" value="Genomic_DNA"/>
</dbReference>
<dbReference type="RefSeq" id="WP_378296209.1">
    <property type="nucleotide sequence ID" value="NZ_JBHUHD010000001.1"/>
</dbReference>
<proteinExistence type="predicted"/>
<keyword evidence="3" id="KW-1185">Reference proteome</keyword>
<name>A0ABW4YXX8_9HYPH</name>
<gene>
    <name evidence="2" type="ORF">ACFSNC_11265</name>
</gene>
<reference evidence="3" key="1">
    <citation type="journal article" date="2019" name="Int. J. Syst. Evol. Microbiol.">
        <title>The Global Catalogue of Microorganisms (GCM) 10K type strain sequencing project: providing services to taxonomists for standard genome sequencing and annotation.</title>
        <authorList>
            <consortium name="The Broad Institute Genomics Platform"/>
            <consortium name="The Broad Institute Genome Sequencing Center for Infectious Disease"/>
            <person name="Wu L."/>
            <person name="Ma J."/>
        </authorList>
    </citation>
    <scope>NUCLEOTIDE SEQUENCE [LARGE SCALE GENOMIC DNA]</scope>
    <source>
        <strain evidence="3">CCM 7435</strain>
    </source>
</reference>
<sequence length="105" mass="11819">MERPQPRRVRLRAMRSHEPAEEIAARAAALRPFLGQGAERRARLARLLRAERRAALTGIGYDAARHAALRRLENERRADERRADERRADVKKAAAAPATACSIKT</sequence>
<evidence type="ECO:0000313" key="2">
    <source>
        <dbReference type="EMBL" id="MFD2140982.1"/>
    </source>
</evidence>
<dbReference type="Proteomes" id="UP001597299">
    <property type="component" value="Unassembled WGS sequence"/>
</dbReference>
<feature type="compositionally biased region" description="Basic and acidic residues" evidence="1">
    <location>
        <begin position="75"/>
        <end position="92"/>
    </location>
</feature>
<evidence type="ECO:0000313" key="3">
    <source>
        <dbReference type="Proteomes" id="UP001597299"/>
    </source>
</evidence>
<protein>
    <submittedName>
        <fullName evidence="2">Uncharacterized protein</fullName>
    </submittedName>
</protein>
<feature type="region of interest" description="Disordered" evidence="1">
    <location>
        <begin position="75"/>
        <end position="105"/>
    </location>
</feature>